<accession>A0A815XPZ1</accession>
<gene>
    <name evidence="1" type="ORF">EDS130_LOCUS46556</name>
</gene>
<evidence type="ECO:0000313" key="2">
    <source>
        <dbReference type="Proteomes" id="UP000663852"/>
    </source>
</evidence>
<proteinExistence type="predicted"/>
<evidence type="ECO:0000313" key="1">
    <source>
        <dbReference type="EMBL" id="CAF1560553.1"/>
    </source>
</evidence>
<sequence>MLVALDQAIGSLTRNDFQDCFAD</sequence>
<organism evidence="1 2">
    <name type="scientific">Adineta ricciae</name>
    <name type="common">Rotifer</name>
    <dbReference type="NCBI Taxonomy" id="249248"/>
    <lineage>
        <taxon>Eukaryota</taxon>
        <taxon>Metazoa</taxon>
        <taxon>Spiralia</taxon>
        <taxon>Gnathifera</taxon>
        <taxon>Rotifera</taxon>
        <taxon>Eurotatoria</taxon>
        <taxon>Bdelloidea</taxon>
        <taxon>Adinetida</taxon>
        <taxon>Adinetidae</taxon>
        <taxon>Adineta</taxon>
    </lineage>
</organism>
<name>A0A815XPZ1_ADIRI</name>
<dbReference type="EMBL" id="CAJNOJ010002576">
    <property type="protein sequence ID" value="CAF1560553.1"/>
    <property type="molecule type" value="Genomic_DNA"/>
</dbReference>
<reference evidence="1" key="1">
    <citation type="submission" date="2021-02" db="EMBL/GenBank/DDBJ databases">
        <authorList>
            <person name="Nowell W R."/>
        </authorList>
    </citation>
    <scope>NUCLEOTIDE SEQUENCE</scope>
</reference>
<feature type="non-terminal residue" evidence="1">
    <location>
        <position position="23"/>
    </location>
</feature>
<dbReference type="Proteomes" id="UP000663852">
    <property type="component" value="Unassembled WGS sequence"/>
</dbReference>
<comment type="caution">
    <text evidence="1">The sequence shown here is derived from an EMBL/GenBank/DDBJ whole genome shotgun (WGS) entry which is preliminary data.</text>
</comment>
<protein>
    <submittedName>
        <fullName evidence="1">Uncharacterized protein</fullName>
    </submittedName>
</protein>
<dbReference type="AlphaFoldDB" id="A0A815XPZ1"/>